<protein>
    <recommendedName>
        <fullName evidence="4">PLA2c domain-containing protein</fullName>
    </recommendedName>
</protein>
<proteinExistence type="predicted"/>
<keyword evidence="6" id="KW-1185">Reference proteome</keyword>
<feature type="region of interest" description="Disordered" evidence="3">
    <location>
        <begin position="29"/>
        <end position="86"/>
    </location>
</feature>
<evidence type="ECO:0000256" key="2">
    <source>
        <dbReference type="ARBA" id="ARBA00023098"/>
    </source>
</evidence>
<dbReference type="PANTHER" id="PTHR10728">
    <property type="entry name" value="CYTOSOLIC PHOSPHOLIPASE A2"/>
    <property type="match status" value="1"/>
</dbReference>
<dbReference type="Pfam" id="PF01735">
    <property type="entry name" value="PLA2_B"/>
    <property type="match status" value="1"/>
</dbReference>
<dbReference type="SUPFAM" id="SSF52151">
    <property type="entry name" value="FabD/lysophospholipase-like"/>
    <property type="match status" value="1"/>
</dbReference>
<evidence type="ECO:0000256" key="1">
    <source>
        <dbReference type="ARBA" id="ARBA00022801"/>
    </source>
</evidence>
<keyword evidence="1" id="KW-0378">Hydrolase</keyword>
<feature type="compositionally biased region" description="Basic and acidic residues" evidence="3">
    <location>
        <begin position="29"/>
        <end position="47"/>
    </location>
</feature>
<dbReference type="Proteomes" id="UP000749559">
    <property type="component" value="Unassembled WGS sequence"/>
</dbReference>
<sequence length="434" mass="49668">EFQEPPLHFLYGMWGSAFAILFKRYLTDNKPTTEEKETTKGKREILKVKPITNAKPSSKDGTERDEDNNNSSSGVANSLEDNENRSTWSSTIDVMYKRFLKGEKSSTEEKEITPGKSGIPKEETKVKHSKVYDSGSDMDNKSSSSDTDSEDEDVYEIKACMQEKMRSDLTEKKAKQTWGEYLLGSRVLNIRSGRAGKIFSFLRGLNIQTVYAFSPFAPSNDETDGKFGGNFEEGINTDTKKLYMIDSGCAYNSPFPLVLRPQRQVNLILSFDFSARESDVSDPFGELEKAAKWAEINRVPFPKIDVTDDDRANPEECYVFRDDNDPACPTVMHFVLINKQFRRFKTPGVPRETDEELKFADFSLFDGPNGRPYDTFNFEYSSEKFDRLTKLVEFNTLLCEERIKDEITRCIRKKKPRTPLRMSSLVDIINTMPK</sequence>
<dbReference type="GO" id="GO:0005829">
    <property type="term" value="C:cytosol"/>
    <property type="evidence" value="ECO:0007669"/>
    <property type="project" value="TreeGrafter"/>
</dbReference>
<evidence type="ECO:0000256" key="3">
    <source>
        <dbReference type="SAM" id="MobiDB-lite"/>
    </source>
</evidence>
<organism evidence="5 6">
    <name type="scientific">Owenia fusiformis</name>
    <name type="common">Polychaete worm</name>
    <dbReference type="NCBI Taxonomy" id="6347"/>
    <lineage>
        <taxon>Eukaryota</taxon>
        <taxon>Metazoa</taxon>
        <taxon>Spiralia</taxon>
        <taxon>Lophotrochozoa</taxon>
        <taxon>Annelida</taxon>
        <taxon>Polychaeta</taxon>
        <taxon>Sedentaria</taxon>
        <taxon>Canalipalpata</taxon>
        <taxon>Sabellida</taxon>
        <taxon>Oweniida</taxon>
        <taxon>Oweniidae</taxon>
        <taxon>Owenia</taxon>
    </lineage>
</organism>
<evidence type="ECO:0000313" key="6">
    <source>
        <dbReference type="Proteomes" id="UP000749559"/>
    </source>
</evidence>
<keyword evidence="2" id="KW-0443">Lipid metabolism</keyword>
<gene>
    <name evidence="5" type="ORF">OFUS_LOCUS12676</name>
</gene>
<feature type="compositionally biased region" description="Basic and acidic residues" evidence="3">
    <location>
        <begin position="103"/>
        <end position="126"/>
    </location>
</feature>
<dbReference type="GO" id="GO:0005509">
    <property type="term" value="F:calcium ion binding"/>
    <property type="evidence" value="ECO:0007669"/>
    <property type="project" value="TreeGrafter"/>
</dbReference>
<dbReference type="AlphaFoldDB" id="A0A8S4P0G0"/>
<dbReference type="OrthoDB" id="419768at2759"/>
<feature type="domain" description="PLA2c" evidence="4">
    <location>
        <begin position="1"/>
        <end position="363"/>
    </location>
</feature>
<feature type="non-terminal residue" evidence="5">
    <location>
        <position position="1"/>
    </location>
</feature>
<evidence type="ECO:0000313" key="5">
    <source>
        <dbReference type="EMBL" id="CAH1786865.1"/>
    </source>
</evidence>
<dbReference type="InterPro" id="IPR002642">
    <property type="entry name" value="LysoPLipase_cat_dom"/>
</dbReference>
<feature type="compositionally biased region" description="Low complexity" evidence="3">
    <location>
        <begin position="133"/>
        <end position="146"/>
    </location>
</feature>
<dbReference type="Gene3D" id="3.40.1090.10">
    <property type="entry name" value="Cytosolic phospholipase A2 catalytic domain"/>
    <property type="match status" value="1"/>
</dbReference>
<dbReference type="EMBL" id="CAIIXF020000006">
    <property type="protein sequence ID" value="CAH1786865.1"/>
    <property type="molecule type" value="Genomic_DNA"/>
</dbReference>
<dbReference type="SMART" id="SM00022">
    <property type="entry name" value="PLAc"/>
    <property type="match status" value="1"/>
</dbReference>
<reference evidence="5" key="1">
    <citation type="submission" date="2022-03" db="EMBL/GenBank/DDBJ databases">
        <authorList>
            <person name="Martin C."/>
        </authorList>
    </citation>
    <scope>NUCLEOTIDE SEQUENCE</scope>
</reference>
<name>A0A8S4P0G0_OWEFU</name>
<dbReference type="GO" id="GO:0046475">
    <property type="term" value="P:glycerophospholipid catabolic process"/>
    <property type="evidence" value="ECO:0007669"/>
    <property type="project" value="TreeGrafter"/>
</dbReference>
<dbReference type="PANTHER" id="PTHR10728:SF40">
    <property type="entry name" value="PATATIN FAMILY PROTEIN"/>
    <property type="match status" value="1"/>
</dbReference>
<dbReference type="InterPro" id="IPR016035">
    <property type="entry name" value="Acyl_Trfase/lysoPLipase"/>
</dbReference>
<comment type="caution">
    <text evidence="5">The sequence shown here is derived from an EMBL/GenBank/DDBJ whole genome shotgun (WGS) entry which is preliminary data.</text>
</comment>
<dbReference type="GO" id="GO:0047498">
    <property type="term" value="F:calcium-dependent phospholipase A2 activity"/>
    <property type="evidence" value="ECO:0007669"/>
    <property type="project" value="TreeGrafter"/>
</dbReference>
<feature type="region of interest" description="Disordered" evidence="3">
    <location>
        <begin position="103"/>
        <end position="152"/>
    </location>
</feature>
<accession>A0A8S4P0G0</accession>
<dbReference type="GO" id="GO:0005544">
    <property type="term" value="F:calcium-dependent phospholipid binding"/>
    <property type="evidence" value="ECO:0007669"/>
    <property type="project" value="TreeGrafter"/>
</dbReference>
<evidence type="ECO:0000259" key="4">
    <source>
        <dbReference type="SMART" id="SM00022"/>
    </source>
</evidence>